<dbReference type="GO" id="GO:0016705">
    <property type="term" value="F:oxidoreductase activity, acting on paired donors, with incorporation or reduction of molecular oxygen"/>
    <property type="evidence" value="ECO:0007669"/>
    <property type="project" value="InterPro"/>
</dbReference>
<sequence>MTVFGVHASHEQIHPAALLESVVHAERAGFDAAMCSDHFAPWSERQGQSAFAWSWLGAALQATTLPCGVVNAPGQRYHPAIIAQAIGTLGAMYPGRFWAALGTGEAANEHITGDPWPRKDVRNARLRECVDVIRALLAGEEVSHDGLIRVDRAKLWSRPAEPPALVGAAVSVATARWCAEWADGLITVNAPVPHLRAMIDAYRDAGGRGPLSLQVHLSWATDQAEAERIAYDQWRSNVFAPPVCWDLETVEHFDVISTQVPMERLRQVVNISADLGRHTGWLEEYLDLGFDRIFLHHVGQELGPFVDVFGTEVLPKLRTR</sequence>
<dbReference type="InterPro" id="IPR019945">
    <property type="entry name" value="F420_G6P_DH-rel"/>
</dbReference>
<dbReference type="EMBL" id="FMHU01000002">
    <property type="protein sequence ID" value="SCL30394.1"/>
    <property type="molecule type" value="Genomic_DNA"/>
</dbReference>
<dbReference type="AlphaFoldDB" id="A0A1C6SLH7"/>
<protein>
    <submittedName>
        <fullName evidence="3">Probable non-F420 flavinoid oxidoreductase</fullName>
    </submittedName>
</protein>
<dbReference type="Proteomes" id="UP000198906">
    <property type="component" value="Unassembled WGS sequence"/>
</dbReference>
<dbReference type="InterPro" id="IPR050564">
    <property type="entry name" value="F420-G6PD/mer"/>
</dbReference>
<dbReference type="PANTHER" id="PTHR43244:SF1">
    <property type="entry name" value="5,10-METHYLENETETRAHYDROMETHANOPTERIN REDUCTASE"/>
    <property type="match status" value="1"/>
</dbReference>
<organism evidence="3 4">
    <name type="scientific">Micromonospora inyonensis</name>
    <dbReference type="NCBI Taxonomy" id="47866"/>
    <lineage>
        <taxon>Bacteria</taxon>
        <taxon>Bacillati</taxon>
        <taxon>Actinomycetota</taxon>
        <taxon>Actinomycetes</taxon>
        <taxon>Micromonosporales</taxon>
        <taxon>Micromonosporaceae</taxon>
        <taxon>Micromonospora</taxon>
    </lineage>
</organism>
<dbReference type="Gene3D" id="3.20.20.30">
    <property type="entry name" value="Luciferase-like domain"/>
    <property type="match status" value="1"/>
</dbReference>
<dbReference type="STRING" id="47866.GA0074694_5682"/>
<dbReference type="PANTHER" id="PTHR43244">
    <property type="match status" value="1"/>
</dbReference>
<dbReference type="NCBIfam" id="TIGR03885">
    <property type="entry name" value="flavin_revert"/>
    <property type="match status" value="1"/>
</dbReference>
<evidence type="ECO:0000259" key="2">
    <source>
        <dbReference type="Pfam" id="PF00296"/>
    </source>
</evidence>
<name>A0A1C6SLH7_9ACTN</name>
<keyword evidence="1" id="KW-0560">Oxidoreductase</keyword>
<dbReference type="InterPro" id="IPR023907">
    <property type="entry name" value="Non-F420_Flavin_OxRdtase"/>
</dbReference>
<proteinExistence type="predicted"/>
<dbReference type="RefSeq" id="WP_091462899.1">
    <property type="nucleotide sequence ID" value="NZ_FMHU01000002.1"/>
</dbReference>
<evidence type="ECO:0000256" key="1">
    <source>
        <dbReference type="ARBA" id="ARBA00023002"/>
    </source>
</evidence>
<dbReference type="InterPro" id="IPR011251">
    <property type="entry name" value="Luciferase-like_dom"/>
</dbReference>
<dbReference type="CDD" id="cd01097">
    <property type="entry name" value="Tetrahydromethanopterin_reductase"/>
    <property type="match status" value="1"/>
</dbReference>
<dbReference type="NCBIfam" id="TIGR03557">
    <property type="entry name" value="F420_G6P_family"/>
    <property type="match status" value="1"/>
</dbReference>
<gene>
    <name evidence="3" type="ORF">GA0074694_5682</name>
</gene>
<evidence type="ECO:0000313" key="4">
    <source>
        <dbReference type="Proteomes" id="UP000198906"/>
    </source>
</evidence>
<feature type="domain" description="Luciferase-like" evidence="2">
    <location>
        <begin position="5"/>
        <end position="238"/>
    </location>
</feature>
<dbReference type="InterPro" id="IPR036661">
    <property type="entry name" value="Luciferase-like_sf"/>
</dbReference>
<keyword evidence="4" id="KW-1185">Reference proteome</keyword>
<reference evidence="4" key="1">
    <citation type="submission" date="2016-06" db="EMBL/GenBank/DDBJ databases">
        <authorList>
            <person name="Varghese N."/>
        </authorList>
    </citation>
    <scope>NUCLEOTIDE SEQUENCE [LARGE SCALE GENOMIC DNA]</scope>
    <source>
        <strain evidence="4">DSM 46123</strain>
    </source>
</reference>
<dbReference type="SUPFAM" id="SSF51679">
    <property type="entry name" value="Bacterial luciferase-like"/>
    <property type="match status" value="1"/>
</dbReference>
<evidence type="ECO:0000313" key="3">
    <source>
        <dbReference type="EMBL" id="SCL30394.1"/>
    </source>
</evidence>
<dbReference type="Pfam" id="PF00296">
    <property type="entry name" value="Bac_luciferase"/>
    <property type="match status" value="1"/>
</dbReference>
<accession>A0A1C6SLH7</accession>